<evidence type="ECO:0000256" key="1">
    <source>
        <dbReference type="SAM" id="SignalP"/>
    </source>
</evidence>
<sequence length="105" mass="11711">MRCPKIFFLVLSTSFVAYAQPLGILSSEGRQESKKQVLSSPGGRFVFGQISDSGKDQFMLDTKTGRLWRLTERGDIGMYLINIPYCIAEGKYAPLPEQTINSADK</sequence>
<protein>
    <submittedName>
        <fullName evidence="2">Uncharacterized protein</fullName>
    </submittedName>
</protein>
<evidence type="ECO:0000313" key="2">
    <source>
        <dbReference type="EMBL" id="SPD76005.1"/>
    </source>
</evidence>
<dbReference type="AlphaFoldDB" id="A0A445N2S1"/>
<accession>A0A445N2S1</accession>
<reference evidence="2" key="1">
    <citation type="submission" date="2018-01" db="EMBL/GenBank/DDBJ databases">
        <authorList>
            <person name="Regsiter A."/>
            <person name="William W."/>
        </authorList>
    </citation>
    <scope>NUCLEOTIDE SEQUENCE</scope>
    <source>
        <strain evidence="2">TRIP AH-1</strain>
    </source>
</reference>
<proteinExistence type="predicted"/>
<dbReference type="EMBL" id="OJIN01000224">
    <property type="protein sequence ID" value="SPD76005.1"/>
    <property type="molecule type" value="Genomic_DNA"/>
</dbReference>
<feature type="chain" id="PRO_5018973094" evidence="1">
    <location>
        <begin position="20"/>
        <end position="105"/>
    </location>
</feature>
<feature type="signal peptide" evidence="1">
    <location>
        <begin position="1"/>
        <end position="19"/>
    </location>
</feature>
<name>A0A445N2S1_9BACT</name>
<keyword evidence="1" id="KW-0732">Signal</keyword>
<organism evidence="2">
    <name type="scientific">uncultured Desulfobacterium sp</name>
    <dbReference type="NCBI Taxonomy" id="201089"/>
    <lineage>
        <taxon>Bacteria</taxon>
        <taxon>Pseudomonadati</taxon>
        <taxon>Thermodesulfobacteriota</taxon>
        <taxon>Desulfobacteria</taxon>
        <taxon>Desulfobacterales</taxon>
        <taxon>Desulfobacteriaceae</taxon>
        <taxon>Desulfobacterium</taxon>
        <taxon>environmental samples</taxon>
    </lineage>
</organism>
<gene>
    <name evidence="2" type="ORF">PITCH_A790014</name>
</gene>